<dbReference type="InterPro" id="IPR035093">
    <property type="entry name" value="RelE/ParE_toxin_dom_sf"/>
</dbReference>
<dbReference type="SUPFAM" id="SSF143011">
    <property type="entry name" value="RelE-like"/>
    <property type="match status" value="1"/>
</dbReference>
<sequence length="108" mass="12572">MAVPGEVDRLRIVFEDDDLRRLAEDASYAPRRWGADIIKAYRKKIQVLRAATDERDLYALRSLHLEQLKGNRAGSSSIRLNDQFRLVIKFRTDDDGRVVIVIEMVDYH</sequence>
<gene>
    <name evidence="1" type="ORF">SDC9_145131</name>
</gene>
<name>A0A645E850_9ZZZZ</name>
<reference evidence="1" key="1">
    <citation type="submission" date="2019-08" db="EMBL/GenBank/DDBJ databases">
        <authorList>
            <person name="Kucharzyk K."/>
            <person name="Murdoch R.W."/>
            <person name="Higgins S."/>
            <person name="Loffler F."/>
        </authorList>
    </citation>
    <scope>NUCLEOTIDE SEQUENCE</scope>
</reference>
<dbReference type="Gene3D" id="3.30.2310.20">
    <property type="entry name" value="RelE-like"/>
    <property type="match status" value="1"/>
</dbReference>
<accession>A0A645E850</accession>
<organism evidence="1">
    <name type="scientific">bioreactor metagenome</name>
    <dbReference type="NCBI Taxonomy" id="1076179"/>
    <lineage>
        <taxon>unclassified sequences</taxon>
        <taxon>metagenomes</taxon>
        <taxon>ecological metagenomes</taxon>
    </lineage>
</organism>
<evidence type="ECO:0008006" key="2">
    <source>
        <dbReference type="Google" id="ProtNLM"/>
    </source>
</evidence>
<dbReference type="EMBL" id="VSSQ01044151">
    <property type="protein sequence ID" value="MPM97950.1"/>
    <property type="molecule type" value="Genomic_DNA"/>
</dbReference>
<protein>
    <recommendedName>
        <fullName evidence="2">Toxin HigB-1</fullName>
    </recommendedName>
</protein>
<dbReference type="PANTHER" id="PTHR40266:SF2">
    <property type="entry name" value="TOXIN HIGB-1"/>
    <property type="match status" value="1"/>
</dbReference>
<proteinExistence type="predicted"/>
<dbReference type="AlphaFoldDB" id="A0A645E850"/>
<evidence type="ECO:0000313" key="1">
    <source>
        <dbReference type="EMBL" id="MPM97950.1"/>
    </source>
</evidence>
<comment type="caution">
    <text evidence="1">The sequence shown here is derived from an EMBL/GenBank/DDBJ whole genome shotgun (WGS) entry which is preliminary data.</text>
</comment>
<dbReference type="Pfam" id="PF05015">
    <property type="entry name" value="HigB-like_toxin"/>
    <property type="match status" value="1"/>
</dbReference>
<dbReference type="InterPro" id="IPR007711">
    <property type="entry name" value="HigB-1"/>
</dbReference>
<dbReference type="PANTHER" id="PTHR40266">
    <property type="entry name" value="TOXIN HIGB-1"/>
    <property type="match status" value="1"/>
</dbReference>